<evidence type="ECO:0000313" key="4">
    <source>
        <dbReference type="Proteomes" id="UP001341297"/>
    </source>
</evidence>
<dbReference type="Proteomes" id="UP000036168">
    <property type="component" value="Unassembled WGS sequence"/>
</dbReference>
<dbReference type="EMBL" id="LECW02000012">
    <property type="protein sequence ID" value="KRT94234.1"/>
    <property type="molecule type" value="Genomic_DNA"/>
</dbReference>
<reference evidence="1" key="2">
    <citation type="submission" date="2015-10" db="EMBL/GenBank/DDBJ databases">
        <authorList>
            <person name="Gilbert D.G."/>
        </authorList>
    </citation>
    <scope>NUCLEOTIDE SEQUENCE</scope>
    <source>
        <strain evidence="1">GO-13</strain>
    </source>
</reference>
<sequence>MNYTLYLTQVSDGRETVFSYTLHNFEGEKTAGTFLALGKRRNDMSYCGHIALQRALRSVAKNEGVISLKVIVDHPLLQPIVFETMGIDEPIHPTLCQTTNRMLKRFASHELASADFSGDDATWQEVSTLDNALDSLEQNKTVKGRWQIFRDLFFNSQKIIR</sequence>
<dbReference type="Proteomes" id="UP001341297">
    <property type="component" value="Unassembled WGS sequence"/>
</dbReference>
<evidence type="ECO:0000313" key="3">
    <source>
        <dbReference type="Proteomes" id="UP000036168"/>
    </source>
</evidence>
<evidence type="ECO:0000313" key="2">
    <source>
        <dbReference type="EMBL" id="MEC0485753.1"/>
    </source>
</evidence>
<dbReference type="EMBL" id="JARRTL010000011">
    <property type="protein sequence ID" value="MEC0485753.1"/>
    <property type="molecule type" value="Genomic_DNA"/>
</dbReference>
<evidence type="ECO:0000313" key="1">
    <source>
        <dbReference type="EMBL" id="KRT94234.1"/>
    </source>
</evidence>
<dbReference type="OrthoDB" id="2906597at2"/>
<gene>
    <name evidence="1" type="ORF">AB447_202795</name>
    <name evidence="2" type="ORF">P8828_13085</name>
</gene>
<accession>A0A0T6BRW4</accession>
<proteinExistence type="predicted"/>
<protein>
    <submittedName>
        <fullName evidence="1">Uncharacterized protein</fullName>
    </submittedName>
</protein>
<comment type="caution">
    <text evidence="1">The sequence shown here is derived from an EMBL/GenBank/DDBJ whole genome shotgun (WGS) entry which is preliminary data.</text>
</comment>
<keyword evidence="4" id="KW-1185">Reference proteome</keyword>
<dbReference type="STRING" id="1664069.BGLY_0945"/>
<reference evidence="1 3" key="1">
    <citation type="journal article" date="2015" name="Int. J. Syst. Evol. Microbiol.">
        <title>Bacillus glycinifermentans sp. nov., isolated from fermented soybean paste.</title>
        <authorList>
            <person name="Kim S.J."/>
            <person name="Dunlap C.A."/>
            <person name="Kwon S.W."/>
            <person name="Rooney A.P."/>
        </authorList>
    </citation>
    <scope>NUCLEOTIDE SEQUENCE [LARGE SCALE GENOMIC DNA]</scope>
    <source>
        <strain evidence="1 3">GO-13</strain>
    </source>
</reference>
<reference evidence="2 4" key="3">
    <citation type="submission" date="2023-03" db="EMBL/GenBank/DDBJ databases">
        <title>Agriculturally important microbes genome sequencing.</title>
        <authorList>
            <person name="Dunlap C."/>
        </authorList>
    </citation>
    <scope>NUCLEOTIDE SEQUENCE [LARGE SCALE GENOMIC DNA]</scope>
    <source>
        <strain evidence="2 4">CBP-3203</strain>
    </source>
</reference>
<organism evidence="1 3">
    <name type="scientific">Bacillus glycinifermentans</name>
    <dbReference type="NCBI Taxonomy" id="1664069"/>
    <lineage>
        <taxon>Bacteria</taxon>
        <taxon>Bacillati</taxon>
        <taxon>Bacillota</taxon>
        <taxon>Bacilli</taxon>
        <taxon>Bacillales</taxon>
        <taxon>Bacillaceae</taxon>
        <taxon>Bacillus</taxon>
    </lineage>
</organism>
<dbReference type="AlphaFoldDB" id="A0A0T6BRW4"/>
<dbReference type="RefSeq" id="WP_048353165.1">
    <property type="nucleotide sequence ID" value="NZ_JARRTL010000011.1"/>
</dbReference>
<name>A0A0T6BRW4_9BACI</name>